<dbReference type="AlphaFoldDB" id="A0A5M6DEB0"/>
<keyword evidence="4" id="KW-0808">Transferase</keyword>
<dbReference type="CDD" id="cd00082">
    <property type="entry name" value="HisKA"/>
    <property type="match status" value="1"/>
</dbReference>
<comment type="catalytic activity">
    <reaction evidence="1">
        <text>ATP + protein L-histidine = ADP + protein N-phospho-L-histidine.</text>
        <dbReference type="EC" id="2.7.13.3"/>
    </reaction>
</comment>
<dbReference type="EC" id="2.7.13.3" evidence="2"/>
<keyword evidence="3 6" id="KW-0597">Phosphoprotein</keyword>
<dbReference type="GO" id="GO:0005886">
    <property type="term" value="C:plasma membrane"/>
    <property type="evidence" value="ECO:0007669"/>
    <property type="project" value="TreeGrafter"/>
</dbReference>
<dbReference type="Gene3D" id="3.30.565.10">
    <property type="entry name" value="Histidine kinase-like ATPase, C-terminal domain"/>
    <property type="match status" value="1"/>
</dbReference>
<dbReference type="InterPro" id="IPR005467">
    <property type="entry name" value="His_kinase_dom"/>
</dbReference>
<dbReference type="GO" id="GO:0000155">
    <property type="term" value="F:phosphorelay sensor kinase activity"/>
    <property type="evidence" value="ECO:0007669"/>
    <property type="project" value="InterPro"/>
</dbReference>
<dbReference type="InterPro" id="IPR003594">
    <property type="entry name" value="HATPase_dom"/>
</dbReference>
<organism evidence="9 10">
    <name type="scientific">Roseiconus nitratireducens</name>
    <dbReference type="NCBI Taxonomy" id="2605748"/>
    <lineage>
        <taxon>Bacteria</taxon>
        <taxon>Pseudomonadati</taxon>
        <taxon>Planctomycetota</taxon>
        <taxon>Planctomycetia</taxon>
        <taxon>Pirellulales</taxon>
        <taxon>Pirellulaceae</taxon>
        <taxon>Roseiconus</taxon>
    </lineage>
</organism>
<evidence type="ECO:0000259" key="8">
    <source>
        <dbReference type="PROSITE" id="PS50110"/>
    </source>
</evidence>
<keyword evidence="10" id="KW-1185">Reference proteome</keyword>
<feature type="domain" description="Response regulatory" evidence="8">
    <location>
        <begin position="412"/>
        <end position="527"/>
    </location>
</feature>
<dbReference type="SMART" id="SM00387">
    <property type="entry name" value="HATPase_c"/>
    <property type="match status" value="1"/>
</dbReference>
<evidence type="ECO:0000256" key="6">
    <source>
        <dbReference type="PROSITE-ProRule" id="PRU00169"/>
    </source>
</evidence>
<evidence type="ECO:0000313" key="10">
    <source>
        <dbReference type="Proteomes" id="UP000324479"/>
    </source>
</evidence>
<gene>
    <name evidence="9" type="ORF">FYK55_09215</name>
</gene>
<keyword evidence="5" id="KW-0418">Kinase</keyword>
<dbReference type="FunFam" id="3.30.565.10:FF:000006">
    <property type="entry name" value="Sensor histidine kinase WalK"/>
    <property type="match status" value="1"/>
</dbReference>
<dbReference type="SUPFAM" id="SSF55874">
    <property type="entry name" value="ATPase domain of HSP90 chaperone/DNA topoisomerase II/histidine kinase"/>
    <property type="match status" value="1"/>
</dbReference>
<sequence>MGDLSTELSDWTDDVGADGRVLMIPLSPRDRRLTEQLFSSEGISVQFCCDMTELCNEVARGSGVLVLHHEQFRRYRFPGLLDFLTSQPRWSDLPVVFVTDDHESLPHPLEDVGNVTVLHKPLHSLTFLSVVRACLTSRRKQYQLRDMLRANLRARAELEENDRRKDEFLATLAHELRNPLAPIQNSLDLLSVEQVSLREEHQLREIMTRQVKQLSRIVDDLLDVSRITRGKIKLVRSTIDLRDSILAGIEASAPFIRQSDQTLNVDLGELPMPVYGDSARLSQVIANLLNNAAKYTPAGGTIWVETFAHGGLFEVAIRDDGIGIDSDQIDSVFDLFTQHDIERERGQAGLGIGLTLVKRLLELHGGSVRVESDGLGTGSTFVIRMPRDVEVGEPGATCLTSAAAIEAERCFRVLVVEDTRAIRYVLSRLLQTLGHTVEVAENGAEGLAIARQSRPELIISDISMPKMNGYQLACQIRNDPAFDRTMLVAMTGYGREEDRNRALAHGFNAHLTKPVDLDSLRKLLAAL</sequence>
<feature type="domain" description="Histidine kinase" evidence="7">
    <location>
        <begin position="171"/>
        <end position="389"/>
    </location>
</feature>
<dbReference type="Gene3D" id="1.10.287.130">
    <property type="match status" value="1"/>
</dbReference>
<evidence type="ECO:0000256" key="1">
    <source>
        <dbReference type="ARBA" id="ARBA00000085"/>
    </source>
</evidence>
<dbReference type="Pfam" id="PF00072">
    <property type="entry name" value="Response_reg"/>
    <property type="match status" value="1"/>
</dbReference>
<dbReference type="InterPro" id="IPR011006">
    <property type="entry name" value="CheY-like_superfamily"/>
</dbReference>
<evidence type="ECO:0000256" key="2">
    <source>
        <dbReference type="ARBA" id="ARBA00012438"/>
    </source>
</evidence>
<evidence type="ECO:0000256" key="3">
    <source>
        <dbReference type="ARBA" id="ARBA00022553"/>
    </source>
</evidence>
<dbReference type="InterPro" id="IPR003661">
    <property type="entry name" value="HisK_dim/P_dom"/>
</dbReference>
<name>A0A5M6DEB0_9BACT</name>
<dbReference type="CDD" id="cd00075">
    <property type="entry name" value="HATPase"/>
    <property type="match status" value="1"/>
</dbReference>
<dbReference type="SMART" id="SM00388">
    <property type="entry name" value="HisKA"/>
    <property type="match status" value="1"/>
</dbReference>
<dbReference type="PANTHER" id="PTHR43047:SF72">
    <property type="entry name" value="OSMOSENSING HISTIDINE PROTEIN KINASE SLN1"/>
    <property type="match status" value="1"/>
</dbReference>
<dbReference type="CDD" id="cd17580">
    <property type="entry name" value="REC_2_DhkD-like"/>
    <property type="match status" value="1"/>
</dbReference>
<dbReference type="Proteomes" id="UP000324479">
    <property type="component" value="Unassembled WGS sequence"/>
</dbReference>
<evidence type="ECO:0000259" key="7">
    <source>
        <dbReference type="PROSITE" id="PS50109"/>
    </source>
</evidence>
<dbReference type="SUPFAM" id="SSF52172">
    <property type="entry name" value="CheY-like"/>
    <property type="match status" value="2"/>
</dbReference>
<dbReference type="SUPFAM" id="SSF47384">
    <property type="entry name" value="Homodimeric domain of signal transducing histidine kinase"/>
    <property type="match status" value="1"/>
</dbReference>
<dbReference type="RefSeq" id="WP_150076109.1">
    <property type="nucleotide sequence ID" value="NZ_VWOX01000004.1"/>
</dbReference>
<dbReference type="InterPro" id="IPR036097">
    <property type="entry name" value="HisK_dim/P_sf"/>
</dbReference>
<proteinExistence type="predicted"/>
<dbReference type="PROSITE" id="PS50109">
    <property type="entry name" value="HIS_KIN"/>
    <property type="match status" value="1"/>
</dbReference>
<dbReference type="InterPro" id="IPR036890">
    <property type="entry name" value="HATPase_C_sf"/>
</dbReference>
<dbReference type="InterPro" id="IPR001789">
    <property type="entry name" value="Sig_transdc_resp-reg_receiver"/>
</dbReference>
<dbReference type="Gene3D" id="3.40.50.2300">
    <property type="match status" value="1"/>
</dbReference>
<dbReference type="Pfam" id="PF00512">
    <property type="entry name" value="HisKA"/>
    <property type="match status" value="1"/>
</dbReference>
<accession>A0A5M6DEB0</accession>
<dbReference type="Pfam" id="PF02518">
    <property type="entry name" value="HATPase_c"/>
    <property type="match status" value="1"/>
</dbReference>
<dbReference type="InterPro" id="IPR004358">
    <property type="entry name" value="Sig_transdc_His_kin-like_C"/>
</dbReference>
<dbReference type="GO" id="GO:0009927">
    <property type="term" value="F:histidine phosphotransfer kinase activity"/>
    <property type="evidence" value="ECO:0007669"/>
    <property type="project" value="TreeGrafter"/>
</dbReference>
<dbReference type="PROSITE" id="PS50110">
    <property type="entry name" value="RESPONSE_REGULATORY"/>
    <property type="match status" value="1"/>
</dbReference>
<dbReference type="PRINTS" id="PR00344">
    <property type="entry name" value="BCTRLSENSOR"/>
</dbReference>
<dbReference type="EMBL" id="VWOX01000004">
    <property type="protein sequence ID" value="KAA5544499.1"/>
    <property type="molecule type" value="Genomic_DNA"/>
</dbReference>
<dbReference type="PANTHER" id="PTHR43047">
    <property type="entry name" value="TWO-COMPONENT HISTIDINE PROTEIN KINASE"/>
    <property type="match status" value="1"/>
</dbReference>
<feature type="modified residue" description="4-aspartylphosphate" evidence="6">
    <location>
        <position position="461"/>
    </location>
</feature>
<reference evidence="9 10" key="1">
    <citation type="submission" date="2019-08" db="EMBL/GenBank/DDBJ databases">
        <authorList>
            <person name="Dhanesh K."/>
            <person name="Kumar G."/>
            <person name="Sasikala C."/>
            <person name="Venkata Ramana C."/>
        </authorList>
    </citation>
    <scope>NUCLEOTIDE SEQUENCE [LARGE SCALE GENOMIC DNA]</scope>
    <source>
        <strain evidence="9 10">JC645</strain>
    </source>
</reference>
<evidence type="ECO:0000313" key="9">
    <source>
        <dbReference type="EMBL" id="KAA5544499.1"/>
    </source>
</evidence>
<dbReference type="SMART" id="SM00448">
    <property type="entry name" value="REC"/>
    <property type="match status" value="1"/>
</dbReference>
<evidence type="ECO:0000256" key="5">
    <source>
        <dbReference type="ARBA" id="ARBA00022777"/>
    </source>
</evidence>
<evidence type="ECO:0000256" key="4">
    <source>
        <dbReference type="ARBA" id="ARBA00022679"/>
    </source>
</evidence>
<protein>
    <recommendedName>
        <fullName evidence="2">histidine kinase</fullName>
        <ecNumber evidence="2">2.7.13.3</ecNumber>
    </recommendedName>
</protein>
<comment type="caution">
    <text evidence="9">The sequence shown here is derived from an EMBL/GenBank/DDBJ whole genome shotgun (WGS) entry which is preliminary data.</text>
</comment>